<dbReference type="PRINTS" id="PR00127">
    <property type="entry name" value="CLPPROTEASEP"/>
</dbReference>
<organism evidence="7">
    <name type="scientific">Desulfobacca acetoxidans</name>
    <dbReference type="NCBI Taxonomy" id="60893"/>
    <lineage>
        <taxon>Bacteria</taxon>
        <taxon>Pseudomonadati</taxon>
        <taxon>Thermodesulfobacteriota</taxon>
        <taxon>Desulfobaccia</taxon>
        <taxon>Desulfobaccales</taxon>
        <taxon>Desulfobaccaceae</taxon>
        <taxon>Desulfobacca</taxon>
    </lineage>
</organism>
<dbReference type="InterPro" id="IPR018215">
    <property type="entry name" value="ClpP_Ser_AS"/>
</dbReference>
<dbReference type="GO" id="GO:0004252">
    <property type="term" value="F:serine-type endopeptidase activity"/>
    <property type="evidence" value="ECO:0007669"/>
    <property type="project" value="InterPro"/>
</dbReference>
<dbReference type="PROSITE" id="PS00381">
    <property type="entry name" value="CLP_PROTEASE_SER"/>
    <property type="match status" value="1"/>
</dbReference>
<comment type="caution">
    <text evidence="7">The sequence shown here is derived from an EMBL/GenBank/DDBJ whole genome shotgun (WGS) entry which is preliminary data.</text>
</comment>
<sequence length="181" mass="20004">MGNDDLNPGSILFRNRIIFLFGPIDQDTARDIIPRLLVMNSLGTEPIKLFINSPGGESAAGLAIYDTMRFIQAPVYTICIGQAASMATWLLAAGAKGNRVASENAQIMIHQGRTLMGGTYADLKISMEEFDRIHQRMINILSRHTGKDTSEIAKSIDRDYWMTPQEALEFGIIDKVVSTPD</sequence>
<dbReference type="Pfam" id="PF00574">
    <property type="entry name" value="CLP_protease"/>
    <property type="match status" value="1"/>
</dbReference>
<feature type="active site" evidence="5">
    <location>
        <position position="85"/>
    </location>
</feature>
<name>A0A7V4G7M6_9BACT</name>
<keyword evidence="2 7" id="KW-0645">Protease</keyword>
<evidence type="ECO:0000313" key="7">
    <source>
        <dbReference type="EMBL" id="HGS04899.1"/>
    </source>
</evidence>
<protein>
    <recommendedName>
        <fullName evidence="6">ATP-dependent Clp protease proteolytic subunit</fullName>
    </recommendedName>
</protein>
<dbReference type="PANTHER" id="PTHR10381">
    <property type="entry name" value="ATP-DEPENDENT CLP PROTEASE PROTEOLYTIC SUBUNIT"/>
    <property type="match status" value="1"/>
</dbReference>
<dbReference type="CDD" id="cd07017">
    <property type="entry name" value="S14_ClpP_2"/>
    <property type="match status" value="1"/>
</dbReference>
<dbReference type="PANTHER" id="PTHR10381:SF11">
    <property type="entry name" value="ATP-DEPENDENT CLP PROTEASE PROTEOLYTIC SUBUNIT, MITOCHONDRIAL"/>
    <property type="match status" value="1"/>
</dbReference>
<dbReference type="GO" id="GO:0009368">
    <property type="term" value="C:endopeptidase Clp complex"/>
    <property type="evidence" value="ECO:0007669"/>
    <property type="project" value="TreeGrafter"/>
</dbReference>
<dbReference type="GO" id="GO:0006515">
    <property type="term" value="P:protein quality control for misfolded or incompletely synthesized proteins"/>
    <property type="evidence" value="ECO:0007669"/>
    <property type="project" value="TreeGrafter"/>
</dbReference>
<evidence type="ECO:0000256" key="2">
    <source>
        <dbReference type="ARBA" id="ARBA00022670"/>
    </source>
</evidence>
<evidence type="ECO:0000256" key="3">
    <source>
        <dbReference type="ARBA" id="ARBA00022801"/>
    </source>
</evidence>
<dbReference type="GO" id="GO:0004176">
    <property type="term" value="F:ATP-dependent peptidase activity"/>
    <property type="evidence" value="ECO:0007669"/>
    <property type="project" value="InterPro"/>
</dbReference>
<evidence type="ECO:0000256" key="5">
    <source>
        <dbReference type="PROSITE-ProRule" id="PRU10085"/>
    </source>
</evidence>
<evidence type="ECO:0000256" key="6">
    <source>
        <dbReference type="RuleBase" id="RU003567"/>
    </source>
</evidence>
<evidence type="ECO:0000256" key="4">
    <source>
        <dbReference type="ARBA" id="ARBA00022825"/>
    </source>
</evidence>
<keyword evidence="4" id="KW-0720">Serine protease</keyword>
<evidence type="ECO:0000256" key="1">
    <source>
        <dbReference type="ARBA" id="ARBA00007039"/>
    </source>
</evidence>
<proteinExistence type="inferred from homology"/>
<dbReference type="EMBL" id="DSXI01000231">
    <property type="protein sequence ID" value="HGS04899.1"/>
    <property type="molecule type" value="Genomic_DNA"/>
</dbReference>
<dbReference type="InterPro" id="IPR001907">
    <property type="entry name" value="ClpP"/>
</dbReference>
<reference evidence="7" key="1">
    <citation type="journal article" date="2020" name="mSystems">
        <title>Genome- and Community-Level Interaction Insights into Carbon Utilization and Element Cycling Functions of Hydrothermarchaeota in Hydrothermal Sediment.</title>
        <authorList>
            <person name="Zhou Z."/>
            <person name="Liu Y."/>
            <person name="Xu W."/>
            <person name="Pan J."/>
            <person name="Luo Z.H."/>
            <person name="Li M."/>
        </authorList>
    </citation>
    <scope>NUCLEOTIDE SEQUENCE [LARGE SCALE GENOMIC DNA]</scope>
    <source>
        <strain evidence="7">SpSt-548</strain>
    </source>
</reference>
<comment type="catalytic activity">
    <reaction evidence="5">
        <text>Hydrolysis of proteins to small peptides in the presence of ATP and magnesium. alpha-casein is the usual test substrate. In the absence of ATP, only oligopeptides shorter than five residues are hydrolyzed (such as succinyl-Leu-Tyr-|-NHMec, and Leu-Tyr-Leu-|-Tyr-Trp, in which cleavage of the -Tyr-|-Leu- and -Tyr-|-Trp bonds also occurs).</text>
        <dbReference type="EC" id="3.4.21.92"/>
    </reaction>
</comment>
<dbReference type="GO" id="GO:0051117">
    <property type="term" value="F:ATPase binding"/>
    <property type="evidence" value="ECO:0007669"/>
    <property type="project" value="TreeGrafter"/>
</dbReference>
<dbReference type="SUPFAM" id="SSF52096">
    <property type="entry name" value="ClpP/crotonase"/>
    <property type="match status" value="1"/>
</dbReference>
<accession>A0A7V4G7M6</accession>
<dbReference type="AlphaFoldDB" id="A0A7V4G7M6"/>
<gene>
    <name evidence="7" type="ORF">ENT08_04055</name>
</gene>
<comment type="similarity">
    <text evidence="1 6">Belongs to the peptidase S14 family.</text>
</comment>
<keyword evidence="3" id="KW-0378">Hydrolase</keyword>
<dbReference type="InterPro" id="IPR023562">
    <property type="entry name" value="ClpP/TepA"/>
</dbReference>
<dbReference type="InterPro" id="IPR029045">
    <property type="entry name" value="ClpP/crotonase-like_dom_sf"/>
</dbReference>
<dbReference type="Gene3D" id="3.90.226.10">
    <property type="entry name" value="2-enoyl-CoA Hydratase, Chain A, domain 1"/>
    <property type="match status" value="1"/>
</dbReference>